<keyword evidence="2" id="KW-1185">Reference proteome</keyword>
<name>A0ABD2ZKE0_9GENT</name>
<gene>
    <name evidence="1" type="ORF">ACH5RR_018069</name>
</gene>
<evidence type="ECO:0000313" key="2">
    <source>
        <dbReference type="Proteomes" id="UP001630127"/>
    </source>
</evidence>
<comment type="caution">
    <text evidence="1">The sequence shown here is derived from an EMBL/GenBank/DDBJ whole genome shotgun (WGS) entry which is preliminary data.</text>
</comment>
<sequence>MHRHNTRTHLITGIANGPGLVTLSYATWWRDNRYSVLMFRPQLRKKATNNPALKKSSAKKRLLEPSEKEVDDLFLSKFYEWLDCFTKDLSVDFIRSDDLESFKSSLPSTKDIYNLFDNGVFVKGNSFLQTKRTKKVKKIPSCGIHNEPRPSTPLRDLSPTNENFVRGKEVVSESVDKISSKGKEIFHLEDKIDNELFDYTPLNGGPSNSVTAQQG</sequence>
<protein>
    <submittedName>
        <fullName evidence="1">Uncharacterized protein</fullName>
    </submittedName>
</protein>
<dbReference type="AlphaFoldDB" id="A0ABD2ZKE0"/>
<reference evidence="1 2" key="1">
    <citation type="submission" date="2024-11" db="EMBL/GenBank/DDBJ databases">
        <title>A near-complete genome assembly of Cinchona calisaya.</title>
        <authorList>
            <person name="Lian D.C."/>
            <person name="Zhao X.W."/>
            <person name="Wei L."/>
        </authorList>
    </citation>
    <scope>NUCLEOTIDE SEQUENCE [LARGE SCALE GENOMIC DNA]</scope>
    <source>
        <tissue evidence="1">Nenye</tissue>
    </source>
</reference>
<proteinExistence type="predicted"/>
<dbReference type="EMBL" id="JBJUIK010000008">
    <property type="protein sequence ID" value="KAL3519920.1"/>
    <property type="molecule type" value="Genomic_DNA"/>
</dbReference>
<organism evidence="1 2">
    <name type="scientific">Cinchona calisaya</name>
    <dbReference type="NCBI Taxonomy" id="153742"/>
    <lineage>
        <taxon>Eukaryota</taxon>
        <taxon>Viridiplantae</taxon>
        <taxon>Streptophyta</taxon>
        <taxon>Embryophyta</taxon>
        <taxon>Tracheophyta</taxon>
        <taxon>Spermatophyta</taxon>
        <taxon>Magnoliopsida</taxon>
        <taxon>eudicotyledons</taxon>
        <taxon>Gunneridae</taxon>
        <taxon>Pentapetalae</taxon>
        <taxon>asterids</taxon>
        <taxon>lamiids</taxon>
        <taxon>Gentianales</taxon>
        <taxon>Rubiaceae</taxon>
        <taxon>Cinchonoideae</taxon>
        <taxon>Cinchoneae</taxon>
        <taxon>Cinchona</taxon>
    </lineage>
</organism>
<evidence type="ECO:0000313" key="1">
    <source>
        <dbReference type="EMBL" id="KAL3519920.1"/>
    </source>
</evidence>
<accession>A0ABD2ZKE0</accession>
<dbReference type="Proteomes" id="UP001630127">
    <property type="component" value="Unassembled WGS sequence"/>
</dbReference>